<gene>
    <name evidence="2" type="ORF">FHOMOCKG_00104</name>
</gene>
<dbReference type="Proteomes" id="UP001156237">
    <property type="component" value="Segment"/>
</dbReference>
<dbReference type="InterPro" id="IPR011630">
    <property type="entry name" value="DUF1599"/>
</dbReference>
<evidence type="ECO:0000313" key="3">
    <source>
        <dbReference type="Proteomes" id="UP001156237"/>
    </source>
</evidence>
<sequence length="107" mass="12928">MKKIERHMELIRNLLERKNSMYGDAFHQTWEEYGLLSVCIRLTDKLSRLKNLEKRDLHESFPAIWDTLSDIIGYSLLALTELEEEDNEIIARDKERRRNYMLTEVRE</sequence>
<dbReference type="EMBL" id="OP880253">
    <property type="protein sequence ID" value="WAE39632.1"/>
    <property type="molecule type" value="Genomic_DNA"/>
</dbReference>
<protein>
    <recommendedName>
        <fullName evidence="1">Nucleotide modification associated domain-containing protein</fullName>
    </recommendedName>
</protein>
<feature type="domain" description="Nucleotide modification associated" evidence="1">
    <location>
        <begin position="18"/>
        <end position="82"/>
    </location>
</feature>
<accession>A0A9E8V8B4</accession>
<organism evidence="2 3">
    <name type="scientific">Methanophagales virus GBV302</name>
    <dbReference type="NCBI Taxonomy" id="2999281"/>
    <lineage>
        <taxon>Viruses</taxon>
        <taxon>Duplodnaviria</taxon>
        <taxon>Heunggongvirae</taxon>
        <taxon>Uroviricota</taxon>
        <taxon>Caudoviricetes</taxon>
        <taxon>Nakonvirales</taxon>
        <taxon>Ekchuahviridae</taxon>
        <taxon>Kukulkanvirus</taxon>
        <taxon>Kukulkanvirus mexicoense</taxon>
    </lineage>
</organism>
<reference evidence="2 3" key="1">
    <citation type="submission" date="2022-10" db="EMBL/GenBank/DDBJ databases">
        <title>Evolutionary Diversification of Methanotrophic Ca. Methanophagales (ANME-1) and Their Expansive Virome.</title>
        <authorList>
            <person name="Laso-Perez R."/>
            <person name="Wu F."/>
            <person name="Cremiere A."/>
            <person name="Speth D.R."/>
            <person name="Magyar J.S."/>
            <person name="Krupovic M."/>
            <person name="Orphan V.J."/>
        </authorList>
    </citation>
    <scope>NUCLEOTIDE SEQUENCE [LARGE SCALE GENOMIC DNA]</scope>
</reference>
<dbReference type="Pfam" id="PF07659">
    <property type="entry name" value="DUF1599"/>
    <property type="match status" value="1"/>
</dbReference>
<evidence type="ECO:0000259" key="1">
    <source>
        <dbReference type="Pfam" id="PF07659"/>
    </source>
</evidence>
<evidence type="ECO:0000313" key="2">
    <source>
        <dbReference type="EMBL" id="WAE39632.1"/>
    </source>
</evidence>
<proteinExistence type="predicted"/>
<keyword evidence="3" id="KW-1185">Reference proteome</keyword>
<name>A0A9E8V8B4_9CAUD</name>